<feature type="region of interest" description="Disordered" evidence="1">
    <location>
        <begin position="126"/>
        <end position="148"/>
    </location>
</feature>
<dbReference type="PANTHER" id="PTHR13379">
    <property type="entry name" value="UNCHARACTERIZED DUF1308"/>
    <property type="match status" value="1"/>
</dbReference>
<dbReference type="PANTHER" id="PTHR13379:SF0">
    <property type="entry name" value="UPF0415 PROTEIN C7ORF25"/>
    <property type="match status" value="1"/>
</dbReference>
<gene>
    <name evidence="2" type="ORF">CPB83DRAFT_850497</name>
</gene>
<comment type="caution">
    <text evidence="2">The sequence shown here is derived from an EMBL/GenBank/DDBJ whole genome shotgun (WGS) entry which is preliminary data.</text>
</comment>
<sequence length="698" mass="77793">MSEVPHPELQTLRRRLIQIHEALENFKPLIPRPPILDSSFDKTEEPGEENQWLQQGITIPGLRKLKDDIKIDLGILDKFLDDPNCVNLPPISTNAPYVISVWNEVLCAPPPLVSVFKTFLLNPSDQPQEKPKLKGKEKQKEKNPPGAKVDIIADNGRRWIRVNTIKNARLHAEFCEIDSYLTDSDEESQGGWDDQIRPSLAQTQFDNSVLRMGRSLLAAAEANPIDGTNEVPVVTLRLSRLNPNSVNEDGKPPDPRIAQTLEQLREMGVEVALGERSDTELPDINQPHKTDPPRFSPQPTKNINLDLSVLIALISDLTHSPLPTTIDEANKRFVPPPEYREWKQKRMEITGKKSRPDRRPPNEIPPPGMEKTIHELPRDLIKHAKALTNQLLQEMSGGILQEISDQLMSTVDLTPTDSKKSSKIMFWTTAEARERCLRIVSKIGGFHEKRRVRALFQLSLDHSPYEALAPTTVESAEIPLEEAEKLYWQDSRFPLCFIPLLPIHILPDTSPLDLSLIVAENPSLRPYTQLFKGAFTSELGKVCYSILSQDTAQPPNLRSNDHLVADSRSLQGVHDSGTSTPSPDHVSTSEPLEDIQRARVTTANPRLTVHTVHCMQWGAELGWTTLTANRTSVKAILKEMKAARVSGRLAGVVTSSSGSDDQLNSEAGTETAKVDDIAAIWIVDPRSLAEGMSSQPAS</sequence>
<proteinExistence type="predicted"/>
<evidence type="ECO:0000313" key="2">
    <source>
        <dbReference type="EMBL" id="KAF9530536.1"/>
    </source>
</evidence>
<accession>A0A9P6JRS2</accession>
<feature type="compositionally biased region" description="Basic and acidic residues" evidence="1">
    <location>
        <begin position="127"/>
        <end position="143"/>
    </location>
</feature>
<name>A0A9P6JRS2_9AGAR</name>
<protein>
    <submittedName>
        <fullName evidence="2">Uncharacterized protein</fullName>
    </submittedName>
</protein>
<evidence type="ECO:0000256" key="1">
    <source>
        <dbReference type="SAM" id="MobiDB-lite"/>
    </source>
</evidence>
<dbReference type="OrthoDB" id="14527at2759"/>
<evidence type="ECO:0000313" key="3">
    <source>
        <dbReference type="Proteomes" id="UP000807306"/>
    </source>
</evidence>
<keyword evidence="3" id="KW-1185">Reference proteome</keyword>
<reference evidence="2" key="1">
    <citation type="submission" date="2020-11" db="EMBL/GenBank/DDBJ databases">
        <authorList>
            <consortium name="DOE Joint Genome Institute"/>
            <person name="Ahrendt S."/>
            <person name="Riley R."/>
            <person name="Andreopoulos W."/>
            <person name="Labutti K."/>
            <person name="Pangilinan J."/>
            <person name="Ruiz-Duenas F.J."/>
            <person name="Barrasa J.M."/>
            <person name="Sanchez-Garcia M."/>
            <person name="Camarero S."/>
            <person name="Miyauchi S."/>
            <person name="Serrano A."/>
            <person name="Linde D."/>
            <person name="Babiker R."/>
            <person name="Drula E."/>
            <person name="Ayuso-Fernandez I."/>
            <person name="Pacheco R."/>
            <person name="Padilla G."/>
            <person name="Ferreira P."/>
            <person name="Barriuso J."/>
            <person name="Kellner H."/>
            <person name="Castanera R."/>
            <person name="Alfaro M."/>
            <person name="Ramirez L."/>
            <person name="Pisabarro A.G."/>
            <person name="Kuo A."/>
            <person name="Tritt A."/>
            <person name="Lipzen A."/>
            <person name="He G."/>
            <person name="Yan M."/>
            <person name="Ng V."/>
            <person name="Cullen D."/>
            <person name="Martin F."/>
            <person name="Rosso M.-N."/>
            <person name="Henrissat B."/>
            <person name="Hibbett D."/>
            <person name="Martinez A.T."/>
            <person name="Grigoriev I.V."/>
        </authorList>
    </citation>
    <scope>NUCLEOTIDE SEQUENCE</scope>
    <source>
        <strain evidence="2">CBS 506.95</strain>
    </source>
</reference>
<dbReference type="EMBL" id="MU157839">
    <property type="protein sequence ID" value="KAF9530536.1"/>
    <property type="molecule type" value="Genomic_DNA"/>
</dbReference>
<feature type="compositionally biased region" description="Polar residues" evidence="1">
    <location>
        <begin position="576"/>
        <end position="590"/>
    </location>
</feature>
<feature type="region of interest" description="Disordered" evidence="1">
    <location>
        <begin position="275"/>
        <end position="300"/>
    </location>
</feature>
<dbReference type="Proteomes" id="UP000807306">
    <property type="component" value="Unassembled WGS sequence"/>
</dbReference>
<dbReference type="AlphaFoldDB" id="A0A9P6JRS2"/>
<organism evidence="2 3">
    <name type="scientific">Crepidotus variabilis</name>
    <dbReference type="NCBI Taxonomy" id="179855"/>
    <lineage>
        <taxon>Eukaryota</taxon>
        <taxon>Fungi</taxon>
        <taxon>Dikarya</taxon>
        <taxon>Basidiomycota</taxon>
        <taxon>Agaricomycotina</taxon>
        <taxon>Agaricomycetes</taxon>
        <taxon>Agaricomycetidae</taxon>
        <taxon>Agaricales</taxon>
        <taxon>Agaricineae</taxon>
        <taxon>Crepidotaceae</taxon>
        <taxon>Crepidotus</taxon>
    </lineage>
</organism>
<feature type="region of interest" description="Disordered" evidence="1">
    <location>
        <begin position="349"/>
        <end position="369"/>
    </location>
</feature>
<feature type="region of interest" description="Disordered" evidence="1">
    <location>
        <begin position="571"/>
        <end position="592"/>
    </location>
</feature>